<feature type="chain" id="PRO_5020429070" evidence="1">
    <location>
        <begin position="19"/>
        <end position="40"/>
    </location>
</feature>
<dbReference type="Gramene" id="TKV91005">
    <property type="protein sequence ID" value="TKV91005"/>
    <property type="gene ID" value="SEVIR_9G066120v2"/>
</dbReference>
<dbReference type="AlphaFoldDB" id="A0A4V6Y7N2"/>
<feature type="signal peptide" evidence="1">
    <location>
        <begin position="1"/>
        <end position="18"/>
    </location>
</feature>
<dbReference type="Proteomes" id="UP000298652">
    <property type="component" value="Chromosome 9"/>
</dbReference>
<evidence type="ECO:0000313" key="3">
    <source>
        <dbReference type="Proteomes" id="UP000298652"/>
    </source>
</evidence>
<name>A0A4V6Y7N2_SETVI</name>
<accession>A0A4V6Y7N2</accession>
<protein>
    <submittedName>
        <fullName evidence="2">Uncharacterized protein</fullName>
    </submittedName>
</protein>
<evidence type="ECO:0000256" key="1">
    <source>
        <dbReference type="SAM" id="SignalP"/>
    </source>
</evidence>
<keyword evidence="1" id="KW-0732">Signal</keyword>
<proteinExistence type="predicted"/>
<dbReference type="EMBL" id="CM016560">
    <property type="protein sequence ID" value="TKV91005.1"/>
    <property type="molecule type" value="Genomic_DNA"/>
</dbReference>
<keyword evidence="3" id="KW-1185">Reference proteome</keyword>
<sequence>MRVCLYSLILISLRCGRAMTELAAWRSVQCAGMCVCERER</sequence>
<gene>
    <name evidence="2" type="ORF">SEVIR_9G066120v2</name>
</gene>
<evidence type="ECO:0000313" key="2">
    <source>
        <dbReference type="EMBL" id="TKV91005.1"/>
    </source>
</evidence>
<organism evidence="2 3">
    <name type="scientific">Setaria viridis</name>
    <name type="common">Green bristlegrass</name>
    <name type="synonym">Setaria italica subsp. viridis</name>
    <dbReference type="NCBI Taxonomy" id="4556"/>
    <lineage>
        <taxon>Eukaryota</taxon>
        <taxon>Viridiplantae</taxon>
        <taxon>Streptophyta</taxon>
        <taxon>Embryophyta</taxon>
        <taxon>Tracheophyta</taxon>
        <taxon>Spermatophyta</taxon>
        <taxon>Magnoliopsida</taxon>
        <taxon>Liliopsida</taxon>
        <taxon>Poales</taxon>
        <taxon>Poaceae</taxon>
        <taxon>PACMAD clade</taxon>
        <taxon>Panicoideae</taxon>
        <taxon>Panicodae</taxon>
        <taxon>Paniceae</taxon>
        <taxon>Cenchrinae</taxon>
        <taxon>Setaria</taxon>
    </lineage>
</organism>
<reference evidence="2" key="1">
    <citation type="submission" date="2019-03" db="EMBL/GenBank/DDBJ databases">
        <title>WGS assembly of Setaria viridis.</title>
        <authorList>
            <person name="Huang P."/>
            <person name="Jenkins J."/>
            <person name="Grimwood J."/>
            <person name="Barry K."/>
            <person name="Healey A."/>
            <person name="Mamidi S."/>
            <person name="Sreedasyam A."/>
            <person name="Shu S."/>
            <person name="Feldman M."/>
            <person name="Wu J."/>
            <person name="Yu Y."/>
            <person name="Chen C."/>
            <person name="Johnson J."/>
            <person name="Rokhsar D."/>
            <person name="Baxter I."/>
            <person name="Schmutz J."/>
            <person name="Brutnell T."/>
            <person name="Kellogg E."/>
        </authorList>
    </citation>
    <scope>NUCLEOTIDE SEQUENCE [LARGE SCALE GENOMIC DNA]</scope>
</reference>